<dbReference type="Proteomes" id="UP000479000">
    <property type="component" value="Unassembled WGS sequence"/>
</dbReference>
<evidence type="ECO:0000256" key="2">
    <source>
        <dbReference type="SAM" id="Phobius"/>
    </source>
</evidence>
<feature type="compositionally biased region" description="Basic residues" evidence="1">
    <location>
        <begin position="242"/>
        <end position="251"/>
    </location>
</feature>
<name>A0A6H5HE40_9HEMI</name>
<feature type="transmembrane region" description="Helical" evidence="2">
    <location>
        <begin position="73"/>
        <end position="97"/>
    </location>
</feature>
<accession>A0A6H5HE40</accession>
<proteinExistence type="predicted"/>
<organism evidence="3 4">
    <name type="scientific">Nesidiocoris tenuis</name>
    <dbReference type="NCBI Taxonomy" id="355587"/>
    <lineage>
        <taxon>Eukaryota</taxon>
        <taxon>Metazoa</taxon>
        <taxon>Ecdysozoa</taxon>
        <taxon>Arthropoda</taxon>
        <taxon>Hexapoda</taxon>
        <taxon>Insecta</taxon>
        <taxon>Pterygota</taxon>
        <taxon>Neoptera</taxon>
        <taxon>Paraneoptera</taxon>
        <taxon>Hemiptera</taxon>
        <taxon>Heteroptera</taxon>
        <taxon>Panheteroptera</taxon>
        <taxon>Cimicomorpha</taxon>
        <taxon>Miridae</taxon>
        <taxon>Dicyphina</taxon>
        <taxon>Nesidiocoris</taxon>
    </lineage>
</organism>
<sequence length="324" mass="36438">MSVSLCSIVCLTSSSIMSLTLCSIVSLIMSLTFCFIVSLTSSSIMSLTLCSIVSLTSCFIVSLTSSSIMSLTFCSIVSLTSSSIMSSTFCFIVSLTYRSILSSSFRSIPSLVDGASAIAIYPAERSPEFLWPHTIVQRLMWQLSPKGRTLILDAPERIATDGRPEMYYEVREKFNFLIYGPSHASRRTSKEIAGRQLNPATVEVQAISIEYLHGGNQRLVSRPVERHSARLACPWREIGNKRHSANRRRDRRAWTRPPTAQTAAERDSIGERFGLAWPPCRVVGWWRVEPFVWSFTQKSNQFSKINFLKMQFLDKFPLCSKVSI</sequence>
<reference evidence="3 4" key="1">
    <citation type="submission" date="2020-02" db="EMBL/GenBank/DDBJ databases">
        <authorList>
            <person name="Ferguson B K."/>
        </authorList>
    </citation>
    <scope>NUCLEOTIDE SEQUENCE [LARGE SCALE GENOMIC DNA]</scope>
</reference>
<gene>
    <name evidence="3" type="ORF">NTEN_LOCUS18815</name>
</gene>
<feature type="region of interest" description="Disordered" evidence="1">
    <location>
        <begin position="242"/>
        <end position="265"/>
    </location>
</feature>
<dbReference type="EMBL" id="CADCXU010027763">
    <property type="protein sequence ID" value="CAB0014384.1"/>
    <property type="molecule type" value="Genomic_DNA"/>
</dbReference>
<evidence type="ECO:0000256" key="1">
    <source>
        <dbReference type="SAM" id="MobiDB-lite"/>
    </source>
</evidence>
<keyword evidence="4" id="KW-1185">Reference proteome</keyword>
<keyword evidence="2" id="KW-0472">Membrane</keyword>
<evidence type="ECO:0000313" key="3">
    <source>
        <dbReference type="EMBL" id="CAB0014384.1"/>
    </source>
</evidence>
<keyword evidence="2" id="KW-0812">Transmembrane</keyword>
<keyword evidence="2" id="KW-1133">Transmembrane helix</keyword>
<evidence type="ECO:0000313" key="4">
    <source>
        <dbReference type="Proteomes" id="UP000479000"/>
    </source>
</evidence>
<feature type="transmembrane region" description="Helical" evidence="2">
    <location>
        <begin position="28"/>
        <end position="61"/>
    </location>
</feature>
<protein>
    <submittedName>
        <fullName evidence="3">Uncharacterized protein</fullName>
    </submittedName>
</protein>
<dbReference type="AlphaFoldDB" id="A0A6H5HE40"/>